<evidence type="ECO:0000313" key="2">
    <source>
        <dbReference type="Proteomes" id="UP000253410"/>
    </source>
</evidence>
<evidence type="ECO:0000313" key="1">
    <source>
        <dbReference type="EMBL" id="RBL89083.1"/>
    </source>
</evidence>
<accession>A0A365XRY2</accession>
<reference evidence="1 2" key="1">
    <citation type="submission" date="2018-05" db="EMBL/GenBank/DDBJ databases">
        <title>Chitinophaga sp. K3CV102501T nov., isolated from isolated from a monsoon evergreen broad-leaved forest soil.</title>
        <authorList>
            <person name="Lv Y."/>
        </authorList>
    </citation>
    <scope>NUCLEOTIDE SEQUENCE [LARGE SCALE GENOMIC DNA]</scope>
    <source>
        <strain evidence="1 2">GDMCC 1.1325</strain>
    </source>
</reference>
<sequence>MGGYIYFYGVNQEQFLAKASDKFAAIKKKYQGQSLHLTARELKEIYYAEMREVAAEPESGLTRLLFSRAYHYLLEMIGYFLSGFDWQNDEHVDKYESYADGDYVFSKSQLLDITEWYVALSATANQEEGVDIRYQKPAAYIVNDYYEPKCSDSFRDGKLEFYQSMQCILEGLRDKVRNSSFDYFFITSFF</sequence>
<organism evidence="1 2">
    <name type="scientific">Chitinophaga flava</name>
    <dbReference type="NCBI Taxonomy" id="2259036"/>
    <lineage>
        <taxon>Bacteria</taxon>
        <taxon>Pseudomonadati</taxon>
        <taxon>Bacteroidota</taxon>
        <taxon>Chitinophagia</taxon>
        <taxon>Chitinophagales</taxon>
        <taxon>Chitinophagaceae</taxon>
        <taxon>Chitinophaga</taxon>
    </lineage>
</organism>
<gene>
    <name evidence="1" type="ORF">DF182_21330</name>
</gene>
<dbReference type="Proteomes" id="UP000253410">
    <property type="component" value="Unassembled WGS sequence"/>
</dbReference>
<dbReference type="AlphaFoldDB" id="A0A365XRY2"/>
<dbReference type="RefSeq" id="WP_113617827.1">
    <property type="nucleotide sequence ID" value="NZ_QFFJ01000002.1"/>
</dbReference>
<proteinExistence type="predicted"/>
<protein>
    <submittedName>
        <fullName evidence="1">Uncharacterized protein</fullName>
    </submittedName>
</protein>
<name>A0A365XRY2_9BACT</name>
<keyword evidence="2" id="KW-1185">Reference proteome</keyword>
<comment type="caution">
    <text evidence="1">The sequence shown here is derived from an EMBL/GenBank/DDBJ whole genome shotgun (WGS) entry which is preliminary data.</text>
</comment>
<dbReference type="EMBL" id="QFFJ01000002">
    <property type="protein sequence ID" value="RBL89083.1"/>
    <property type="molecule type" value="Genomic_DNA"/>
</dbReference>
<dbReference type="OrthoDB" id="683576at2"/>